<organism evidence="2">
    <name type="scientific">Salmonella typhimurium</name>
    <dbReference type="NCBI Taxonomy" id="90371"/>
    <lineage>
        <taxon>Bacteria</taxon>
        <taxon>Pseudomonadati</taxon>
        <taxon>Pseudomonadota</taxon>
        <taxon>Gammaproteobacteria</taxon>
        <taxon>Enterobacterales</taxon>
        <taxon>Enterobacteriaceae</taxon>
        <taxon>Salmonella</taxon>
    </lineage>
</organism>
<reference evidence="2" key="1">
    <citation type="submission" date="2015-03" db="EMBL/GenBank/DDBJ databases">
        <title>Complete genome sequences of four Salmonella Typhimurium IncHI1 plasmids and their characteristics.</title>
        <authorList>
            <person name="Kubasova T."/>
            <person name="Matiasovicova J."/>
            <person name="Cejkova D."/>
            <person name="Sekelova Z."/>
            <person name="Polansky O."/>
            <person name="Medvecky M."/>
            <person name="Rychlik I."/>
            <person name="Juricova H."/>
        </authorList>
    </citation>
    <scope>NUCLEOTIDE SEQUENCE</scope>
    <source>
        <strain evidence="2">8025</strain>
        <plasmid evidence="2">p8025</plasmid>
    </source>
</reference>
<proteinExistence type="predicted"/>
<dbReference type="AlphaFoldDB" id="A0A0G3B8F0"/>
<feature type="compositionally biased region" description="Polar residues" evidence="1">
    <location>
        <begin position="9"/>
        <end position="21"/>
    </location>
</feature>
<geneLocation type="plasmid" evidence="2">
    <name>p8025</name>
</geneLocation>
<dbReference type="EMBL" id="KP899803">
    <property type="protein sequence ID" value="AKJ19764.1"/>
    <property type="molecule type" value="Genomic_DNA"/>
</dbReference>
<sequence>MPSVKPTAISRSTCVSMPKSSNRARHDFLTDPPPGRVGYHHRSRRNRVMKNIAINVSTKAPLQTVKDPVTRVSIQCTAKDEKGEDVEVNILDLEQHHTTNEIKVTFGGSPSQALTMLSRVMDVLQQQADAELQLNSYARLQ</sequence>
<accession>A0A0G3B8F0</accession>
<keyword evidence="2" id="KW-0614">Plasmid</keyword>
<feature type="region of interest" description="Disordered" evidence="1">
    <location>
        <begin position="1"/>
        <end position="40"/>
    </location>
</feature>
<protein>
    <submittedName>
        <fullName evidence="2">Uncharacterized protein</fullName>
    </submittedName>
</protein>
<name>A0A0G3B8F0_SALTM</name>
<evidence type="ECO:0000256" key="1">
    <source>
        <dbReference type="SAM" id="MobiDB-lite"/>
    </source>
</evidence>
<evidence type="ECO:0000313" key="2">
    <source>
        <dbReference type="EMBL" id="AKJ19764.1"/>
    </source>
</evidence>